<evidence type="ECO:0000256" key="2">
    <source>
        <dbReference type="SAM" id="SignalP"/>
    </source>
</evidence>
<proteinExistence type="predicted"/>
<dbReference type="EMBL" id="CP144103">
    <property type="protein sequence ID" value="WWC89688.1"/>
    <property type="molecule type" value="Genomic_DNA"/>
</dbReference>
<dbReference type="RefSeq" id="XP_066076451.1">
    <property type="nucleotide sequence ID" value="XM_066220354.1"/>
</dbReference>
<evidence type="ECO:0000256" key="1">
    <source>
        <dbReference type="SAM" id="MobiDB-lite"/>
    </source>
</evidence>
<feature type="compositionally biased region" description="Acidic residues" evidence="1">
    <location>
        <begin position="109"/>
        <end position="118"/>
    </location>
</feature>
<evidence type="ECO:0000313" key="3">
    <source>
        <dbReference type="EMBL" id="WWC89688.1"/>
    </source>
</evidence>
<dbReference type="AlphaFoldDB" id="A0AAX4JXT7"/>
<feature type="signal peptide" evidence="2">
    <location>
        <begin position="1"/>
        <end position="15"/>
    </location>
</feature>
<evidence type="ECO:0000313" key="4">
    <source>
        <dbReference type="Proteomes" id="UP001355207"/>
    </source>
</evidence>
<dbReference type="GeneID" id="91095283"/>
<feature type="compositionally biased region" description="Low complexity" evidence="1">
    <location>
        <begin position="79"/>
        <end position="88"/>
    </location>
</feature>
<keyword evidence="2" id="KW-0732">Signal</keyword>
<sequence length="219" mass="22343">MKFLYVLSLLPLGLAIPQPKLQAQRDSIIVERAFGGSDSVGGSDVNIDGKTIADEKDTSTLTSLVVFKPSSTISSTPLAASASSSSSSAEEDDDEESQIVSPFYHPTNDDEDDKEETDTTTSIQSIGQGETPAFQPTASTTSTFLSNSLAISTTANTGTYTKYTGTANVSGTAHASGAVVAAASGGSSTSSSLRSIGMPNHSNLVGLGSLVGLIVLGLL</sequence>
<gene>
    <name evidence="3" type="ORF">L201_004613</name>
</gene>
<feature type="chain" id="PRO_5043892756" evidence="2">
    <location>
        <begin position="16"/>
        <end position="219"/>
    </location>
</feature>
<organism evidence="3 4">
    <name type="scientific">Kwoniella dendrophila CBS 6074</name>
    <dbReference type="NCBI Taxonomy" id="1295534"/>
    <lineage>
        <taxon>Eukaryota</taxon>
        <taxon>Fungi</taxon>
        <taxon>Dikarya</taxon>
        <taxon>Basidiomycota</taxon>
        <taxon>Agaricomycotina</taxon>
        <taxon>Tremellomycetes</taxon>
        <taxon>Tremellales</taxon>
        <taxon>Cryptococcaceae</taxon>
        <taxon>Kwoniella</taxon>
    </lineage>
</organism>
<keyword evidence="4" id="KW-1185">Reference proteome</keyword>
<protein>
    <submittedName>
        <fullName evidence="3">Uncharacterized protein</fullName>
    </submittedName>
</protein>
<feature type="compositionally biased region" description="Polar residues" evidence="1">
    <location>
        <begin position="122"/>
        <end position="139"/>
    </location>
</feature>
<accession>A0AAX4JXT7</accession>
<reference evidence="3 4" key="1">
    <citation type="submission" date="2024-01" db="EMBL/GenBank/DDBJ databases">
        <title>Comparative genomics of Cryptococcus and Kwoniella reveals pathogenesis evolution and contrasting modes of karyotype evolution via chromosome fusion or intercentromeric recombination.</title>
        <authorList>
            <person name="Coelho M.A."/>
            <person name="David-Palma M."/>
            <person name="Shea T."/>
            <person name="Bowers K."/>
            <person name="McGinley-Smith S."/>
            <person name="Mohammad A.W."/>
            <person name="Gnirke A."/>
            <person name="Yurkov A.M."/>
            <person name="Nowrousian M."/>
            <person name="Sun S."/>
            <person name="Cuomo C.A."/>
            <person name="Heitman J."/>
        </authorList>
    </citation>
    <scope>NUCLEOTIDE SEQUENCE [LARGE SCALE GENOMIC DNA]</scope>
    <source>
        <strain evidence="3 4">CBS 6074</strain>
    </source>
</reference>
<name>A0AAX4JXT7_9TREE</name>
<dbReference type="Proteomes" id="UP001355207">
    <property type="component" value="Chromosome 6"/>
</dbReference>
<feature type="region of interest" description="Disordered" evidence="1">
    <location>
        <begin position="74"/>
        <end position="139"/>
    </location>
</feature>